<evidence type="ECO:0000259" key="6">
    <source>
        <dbReference type="PROSITE" id="PS50928"/>
    </source>
</evidence>
<feature type="transmembrane region" description="Helical" evidence="5">
    <location>
        <begin position="408"/>
        <end position="431"/>
    </location>
</feature>
<comment type="similarity">
    <text evidence="5">Belongs to the binding-protein-dependent transport system permease family.</text>
</comment>
<dbReference type="PROSITE" id="PS50928">
    <property type="entry name" value="ABC_TM1"/>
    <property type="match status" value="2"/>
</dbReference>
<evidence type="ECO:0000313" key="8">
    <source>
        <dbReference type="Proteomes" id="UP001295463"/>
    </source>
</evidence>
<dbReference type="InterPro" id="IPR000515">
    <property type="entry name" value="MetI-like"/>
</dbReference>
<feature type="transmembrane region" description="Helical" evidence="5">
    <location>
        <begin position="236"/>
        <end position="256"/>
    </location>
</feature>
<keyword evidence="5" id="KW-0813">Transport</keyword>
<feature type="transmembrane region" description="Helical" evidence="5">
    <location>
        <begin position="65"/>
        <end position="87"/>
    </location>
</feature>
<keyword evidence="2 5" id="KW-0812">Transmembrane</keyword>
<dbReference type="Proteomes" id="UP001295463">
    <property type="component" value="Chromosome"/>
</dbReference>
<evidence type="ECO:0000256" key="4">
    <source>
        <dbReference type="ARBA" id="ARBA00023136"/>
    </source>
</evidence>
<feature type="domain" description="ABC transmembrane type-1" evidence="6">
    <location>
        <begin position="61"/>
        <end position="256"/>
    </location>
</feature>
<dbReference type="EMBL" id="OW150024">
    <property type="protein sequence ID" value="CAH2032390.1"/>
    <property type="molecule type" value="Genomic_DNA"/>
</dbReference>
<feature type="domain" description="ABC transmembrane type-1" evidence="6">
    <location>
        <begin position="369"/>
        <end position="559"/>
    </location>
</feature>
<feature type="transmembrane region" description="Helical" evidence="5">
    <location>
        <begin position="437"/>
        <end position="462"/>
    </location>
</feature>
<evidence type="ECO:0000256" key="5">
    <source>
        <dbReference type="RuleBase" id="RU363032"/>
    </source>
</evidence>
<dbReference type="PANTHER" id="PTHR42744">
    <property type="entry name" value="BINDING-PROTEIN-DEPENDENT TRANSPORT SYSTEMS INNER MEMBRANE COMPONENT"/>
    <property type="match status" value="1"/>
</dbReference>
<feature type="transmembrane region" description="Helical" evidence="5">
    <location>
        <begin position="332"/>
        <end position="354"/>
    </location>
</feature>
<feature type="transmembrane region" description="Helical" evidence="5">
    <location>
        <begin position="15"/>
        <end position="34"/>
    </location>
</feature>
<name>A0ABM9DC28_9BACT</name>
<evidence type="ECO:0000256" key="2">
    <source>
        <dbReference type="ARBA" id="ARBA00022692"/>
    </source>
</evidence>
<gene>
    <name evidence="7" type="ORF">GEAMG1_2554</name>
</gene>
<sequence length="574" mass="63077">MTCTPGINLKTRFTVWDGVAFLLVMGVVTLLAWGSRQMAVPYLPGDRIPLSLDPANLPLYALRSVLRMGVALACSLLFTFTCATLAAKNRRAEAVLIPALDILQSVPILGFLSVTVTGFIALLPGSLLGVEAASIFAIFTSQAWNMAFSFYQSLRIVPRELQEASILFGLSPWQRFWRLEAPFATPALIWNTMMSVSGGWFFVVASEAITVGRTAVTLPGIGSYVAQAIQNRDLGAIAWALATMLLVILIYDQLLFRPLVAWAEKFKFELTESQNTPRSWVLTLFTRAGFLRTALQELGRGWSRLSGHLPTLPRRAAHAPPPSRLRVVLPELLWQLCLWGGMGIGLVLLCRFIGTGVAPGEIVGVFGLGLLTLLRVVVLLLLACLVWVPLGVLIGLNPRWSTRIQPLAQFLAAFPANLLFPVAVFLMVRYYLSPEIWTAPLMILGTQWYILFNVIAGAAAIPTDLREAARNLGLGGWRLWQRLLLPGIFPALLTGLVTASGGTWNASIVAEVVTWGDTRLSATGLGAYIAHWTERGDYPHIVLGIAVMSIYVVALNRLVWRRLYLASQTRYRLD</sequence>
<dbReference type="RefSeq" id="WP_305733144.1">
    <property type="nucleotide sequence ID" value="NZ_OW150024.1"/>
</dbReference>
<evidence type="ECO:0000256" key="3">
    <source>
        <dbReference type="ARBA" id="ARBA00022989"/>
    </source>
</evidence>
<feature type="transmembrane region" description="Helical" evidence="5">
    <location>
        <begin position="108"/>
        <end position="127"/>
    </location>
</feature>
<feature type="transmembrane region" description="Helical" evidence="5">
    <location>
        <begin position="541"/>
        <end position="560"/>
    </location>
</feature>
<feature type="transmembrane region" description="Helical" evidence="5">
    <location>
        <begin position="183"/>
        <end position="203"/>
    </location>
</feature>
<protein>
    <submittedName>
        <fullName evidence="7">Sulfonate ABC transporter permease</fullName>
    </submittedName>
</protein>
<reference evidence="7 8" key="1">
    <citation type="submission" date="2022-03" db="EMBL/GenBank/DDBJ databases">
        <authorList>
            <person name="Koch H."/>
        </authorList>
    </citation>
    <scope>NUCLEOTIDE SEQUENCE [LARGE SCALE GENOMIC DNA]</scope>
    <source>
        <strain evidence="7 8">G1</strain>
    </source>
</reference>
<comment type="subcellular location">
    <subcellularLocation>
        <location evidence="1 5">Cell membrane</location>
        <topology evidence="1 5">Multi-pass membrane protein</topology>
    </subcellularLocation>
</comment>
<dbReference type="Gene3D" id="1.10.3720.10">
    <property type="entry name" value="MetI-like"/>
    <property type="match status" value="2"/>
</dbReference>
<evidence type="ECO:0000313" key="7">
    <source>
        <dbReference type="EMBL" id="CAH2032390.1"/>
    </source>
</evidence>
<keyword evidence="8" id="KW-1185">Reference proteome</keyword>
<dbReference type="CDD" id="cd06261">
    <property type="entry name" value="TM_PBP2"/>
    <property type="match status" value="2"/>
</dbReference>
<keyword evidence="3 5" id="KW-1133">Transmembrane helix</keyword>
<dbReference type="InterPro" id="IPR035906">
    <property type="entry name" value="MetI-like_sf"/>
</dbReference>
<proteinExistence type="inferred from homology"/>
<dbReference type="SUPFAM" id="SSF161098">
    <property type="entry name" value="MetI-like"/>
    <property type="match status" value="2"/>
</dbReference>
<evidence type="ECO:0000256" key="1">
    <source>
        <dbReference type="ARBA" id="ARBA00004651"/>
    </source>
</evidence>
<organism evidence="7 8">
    <name type="scientific">Trichlorobacter ammonificans</name>
    <dbReference type="NCBI Taxonomy" id="2916410"/>
    <lineage>
        <taxon>Bacteria</taxon>
        <taxon>Pseudomonadati</taxon>
        <taxon>Thermodesulfobacteriota</taxon>
        <taxon>Desulfuromonadia</taxon>
        <taxon>Geobacterales</taxon>
        <taxon>Geobacteraceae</taxon>
        <taxon>Trichlorobacter</taxon>
    </lineage>
</organism>
<accession>A0ABM9DC28</accession>
<feature type="transmembrane region" description="Helical" evidence="5">
    <location>
        <begin position="374"/>
        <end position="396"/>
    </location>
</feature>
<keyword evidence="4 5" id="KW-0472">Membrane</keyword>
<dbReference type="PANTHER" id="PTHR42744:SF1">
    <property type="entry name" value="BINDING-PROTEIN-DEPENDENT TRANSPORT SYSTEMS INNER MEMBRANE COMPONENT"/>
    <property type="match status" value="1"/>
</dbReference>
<dbReference type="Pfam" id="PF00528">
    <property type="entry name" value="BPD_transp_1"/>
    <property type="match status" value="2"/>
</dbReference>